<dbReference type="eggNOG" id="COG1399">
    <property type="taxonomic scope" value="Bacteria"/>
</dbReference>
<gene>
    <name evidence="1" type="ordered locus">Sdel_0226</name>
</gene>
<accession>D1B0E5</accession>
<protein>
    <recommendedName>
        <fullName evidence="3">DUF177 domain-containing protein</fullName>
    </recommendedName>
</protein>
<dbReference type="EMBL" id="CP001816">
    <property type="protein sequence ID" value="ACZ11264.1"/>
    <property type="molecule type" value="Genomic_DNA"/>
</dbReference>
<dbReference type="KEGG" id="sdl:Sdel_0226"/>
<evidence type="ECO:0008006" key="3">
    <source>
        <dbReference type="Google" id="ProtNLM"/>
    </source>
</evidence>
<reference evidence="2" key="1">
    <citation type="submission" date="2009-11" db="EMBL/GenBank/DDBJ databases">
        <title>The complete genome of Sulfurospirillum deleyianum DSM 6946.</title>
        <authorList>
            <consortium name="US DOE Joint Genome Institute (JGI-PGF)"/>
            <person name="Lucas S."/>
            <person name="Copeland A."/>
            <person name="Lapidus A."/>
            <person name="Glavina del Rio T."/>
            <person name="Dalin E."/>
            <person name="Tice H."/>
            <person name="Bruce D."/>
            <person name="Goodwin L."/>
            <person name="Pitluck S."/>
            <person name="Kyrpides N."/>
            <person name="Mavromatis K."/>
            <person name="Ivanova N."/>
            <person name="Ovchinnikova G."/>
            <person name="Munk A.C."/>
            <person name="Lu M."/>
            <person name="Brettin T."/>
            <person name="Detter J.C."/>
            <person name="Han C."/>
            <person name="Tapia R."/>
            <person name="Larimer F."/>
            <person name="Land M."/>
            <person name="Hauser L."/>
            <person name="Markowitz V."/>
            <person name="Cheng J.F."/>
            <person name="Hugenholtz P."/>
            <person name="Woyke T."/>
            <person name="Wu D."/>
            <person name="Aumann P."/>
            <person name="Schneider S."/>
            <person name="Lang E."/>
            <person name="Spring S."/>
            <person name="Klenk H.P."/>
            <person name="Eisen J.A."/>
        </authorList>
    </citation>
    <scope>NUCLEOTIDE SEQUENCE [LARGE SCALE GENOMIC DNA]</scope>
    <source>
        <strain evidence="2">ATCC 51133 / DSM 6946 / 5175</strain>
    </source>
</reference>
<dbReference type="RefSeq" id="WP_012856030.1">
    <property type="nucleotide sequence ID" value="NC_013512.1"/>
</dbReference>
<dbReference type="STRING" id="525898.Sdel_0226"/>
<sequence length="122" mass="13692">MQIEFKKISLNGVHFETSLDEIRFSGEAIKSGHSLVKCTGVMEGTLAHVCDRCGEAFNIAVNERVEVFASEGLYQDQEGEELLNVIEFFDGSIDLTEMLQSEIEAFKSDYHYCGQCEQLKGE</sequence>
<evidence type="ECO:0000313" key="1">
    <source>
        <dbReference type="EMBL" id="ACZ11264.1"/>
    </source>
</evidence>
<dbReference type="Proteomes" id="UP000002222">
    <property type="component" value="Chromosome"/>
</dbReference>
<dbReference type="AlphaFoldDB" id="D1B0E5"/>
<proteinExistence type="predicted"/>
<keyword evidence="2" id="KW-1185">Reference proteome</keyword>
<name>D1B0E5_SULD5</name>
<dbReference type="HOGENOM" id="CLU_161281_0_0_7"/>
<dbReference type="OrthoDB" id="5361472at2"/>
<organism evidence="1 2">
    <name type="scientific">Sulfurospirillum deleyianum (strain ATCC 51133 / DSM 6946 / 5175)</name>
    <dbReference type="NCBI Taxonomy" id="525898"/>
    <lineage>
        <taxon>Bacteria</taxon>
        <taxon>Pseudomonadati</taxon>
        <taxon>Campylobacterota</taxon>
        <taxon>Epsilonproteobacteria</taxon>
        <taxon>Campylobacterales</taxon>
        <taxon>Sulfurospirillaceae</taxon>
        <taxon>Sulfurospirillum</taxon>
    </lineage>
</organism>
<reference evidence="1 2" key="2">
    <citation type="journal article" date="2010" name="Stand. Genomic Sci.">
        <title>Complete genome sequence of Sulfurospirillum deleyianum type strain (5175).</title>
        <authorList>
            <person name="Sikorski J."/>
            <person name="Lapidus A."/>
            <person name="Copeland A."/>
            <person name="Glavina Del Rio T."/>
            <person name="Nolan M."/>
            <person name="Lucas S."/>
            <person name="Chen F."/>
            <person name="Tice H."/>
            <person name="Cheng J.F."/>
            <person name="Saunders E."/>
            <person name="Bruce D."/>
            <person name="Goodwin L."/>
            <person name="Pitluck S."/>
            <person name="Ovchinnikova G."/>
            <person name="Pati A."/>
            <person name="Ivanova N."/>
            <person name="Mavromatis K."/>
            <person name="Chen A."/>
            <person name="Palaniappan K."/>
            <person name="Chain P."/>
            <person name="Land M."/>
            <person name="Hauser L."/>
            <person name="Chang Y.J."/>
            <person name="Jeffries C.D."/>
            <person name="Brettin T."/>
            <person name="Detter J.C."/>
            <person name="Han C."/>
            <person name="Rohde M."/>
            <person name="Lang E."/>
            <person name="Spring S."/>
            <person name="Goker M."/>
            <person name="Bristow J."/>
            <person name="Eisen J.A."/>
            <person name="Markowitz V."/>
            <person name="Hugenholtz P."/>
            <person name="Kyrpides N.C."/>
            <person name="Klenk H.P."/>
        </authorList>
    </citation>
    <scope>NUCLEOTIDE SEQUENCE [LARGE SCALE GENOMIC DNA]</scope>
    <source>
        <strain evidence="2">ATCC 51133 / DSM 6946 / 5175</strain>
    </source>
</reference>
<evidence type="ECO:0000313" key="2">
    <source>
        <dbReference type="Proteomes" id="UP000002222"/>
    </source>
</evidence>